<name>A0A0A8XZM5_ARUDO</name>
<accession>A0A0A8XZM5</accession>
<sequence>MHKMEHRLLVVTSCLALEGKQRFSAAKQLIVYHGGLAP</sequence>
<dbReference type="AlphaFoldDB" id="A0A0A8XZM5"/>
<reference evidence="1" key="1">
    <citation type="submission" date="2014-09" db="EMBL/GenBank/DDBJ databases">
        <authorList>
            <person name="Magalhaes I.L.F."/>
            <person name="Oliveira U."/>
            <person name="Santos F.R."/>
            <person name="Vidigal T.H.D.A."/>
            <person name="Brescovit A.D."/>
            <person name="Santos A.J."/>
        </authorList>
    </citation>
    <scope>NUCLEOTIDE SEQUENCE</scope>
    <source>
        <tissue evidence="1">Shoot tissue taken approximately 20 cm above the soil surface</tissue>
    </source>
</reference>
<evidence type="ECO:0000313" key="1">
    <source>
        <dbReference type="EMBL" id="JAD19464.1"/>
    </source>
</evidence>
<dbReference type="EMBL" id="GBRH01278431">
    <property type="protein sequence ID" value="JAD19464.1"/>
    <property type="molecule type" value="Transcribed_RNA"/>
</dbReference>
<proteinExistence type="predicted"/>
<reference evidence="1" key="2">
    <citation type="journal article" date="2015" name="Data Brief">
        <title>Shoot transcriptome of the giant reed, Arundo donax.</title>
        <authorList>
            <person name="Barrero R.A."/>
            <person name="Guerrero F.D."/>
            <person name="Moolhuijzen P."/>
            <person name="Goolsby J.A."/>
            <person name="Tidwell J."/>
            <person name="Bellgard S.E."/>
            <person name="Bellgard M.I."/>
        </authorList>
    </citation>
    <scope>NUCLEOTIDE SEQUENCE</scope>
    <source>
        <tissue evidence="1">Shoot tissue taken approximately 20 cm above the soil surface</tissue>
    </source>
</reference>
<protein>
    <submittedName>
        <fullName evidence="1">Uncharacterized protein</fullName>
    </submittedName>
</protein>
<organism evidence="1">
    <name type="scientific">Arundo donax</name>
    <name type="common">Giant reed</name>
    <name type="synonym">Donax arundinaceus</name>
    <dbReference type="NCBI Taxonomy" id="35708"/>
    <lineage>
        <taxon>Eukaryota</taxon>
        <taxon>Viridiplantae</taxon>
        <taxon>Streptophyta</taxon>
        <taxon>Embryophyta</taxon>
        <taxon>Tracheophyta</taxon>
        <taxon>Spermatophyta</taxon>
        <taxon>Magnoliopsida</taxon>
        <taxon>Liliopsida</taxon>
        <taxon>Poales</taxon>
        <taxon>Poaceae</taxon>
        <taxon>PACMAD clade</taxon>
        <taxon>Arundinoideae</taxon>
        <taxon>Arundineae</taxon>
        <taxon>Arundo</taxon>
    </lineage>
</organism>